<dbReference type="EMBL" id="AP022822">
    <property type="protein sequence ID" value="BCA85450.1"/>
    <property type="molecule type" value="Genomic_DNA"/>
</dbReference>
<keyword evidence="2" id="KW-0808">Transferase</keyword>
<dbReference type="RefSeq" id="WP_173102725.1">
    <property type="nucleotide sequence ID" value="NZ_AP022822.1"/>
</dbReference>
<accession>A0A679IAS9</accession>
<name>A0A679IAS9_9ENTE</name>
<dbReference type="KEGG" id="esg:EsVE80_09730"/>
<dbReference type="Proteomes" id="UP000502998">
    <property type="component" value="Chromosome"/>
</dbReference>
<evidence type="ECO:0000313" key="3">
    <source>
        <dbReference type="Proteomes" id="UP000502998"/>
    </source>
</evidence>
<evidence type="ECO:0000259" key="1">
    <source>
        <dbReference type="Pfam" id="PF00535"/>
    </source>
</evidence>
<keyword evidence="3" id="KW-1185">Reference proteome</keyword>
<dbReference type="GO" id="GO:0006487">
    <property type="term" value="P:protein N-linked glycosylation"/>
    <property type="evidence" value="ECO:0007669"/>
    <property type="project" value="TreeGrafter"/>
</dbReference>
<feature type="domain" description="Glycosyltransferase 2-like" evidence="1">
    <location>
        <begin position="7"/>
        <end position="164"/>
    </location>
</feature>
<organism evidence="2 3">
    <name type="scientific">Enterococcus saigonensis</name>
    <dbReference type="NCBI Taxonomy" id="1805431"/>
    <lineage>
        <taxon>Bacteria</taxon>
        <taxon>Bacillati</taxon>
        <taxon>Bacillota</taxon>
        <taxon>Bacilli</taxon>
        <taxon>Lactobacillales</taxon>
        <taxon>Enterococcaceae</taxon>
        <taxon>Enterococcus</taxon>
    </lineage>
</organism>
<dbReference type="InterPro" id="IPR029044">
    <property type="entry name" value="Nucleotide-diphossugar_trans"/>
</dbReference>
<dbReference type="GO" id="GO:0016740">
    <property type="term" value="F:transferase activity"/>
    <property type="evidence" value="ECO:0007669"/>
    <property type="project" value="UniProtKB-KW"/>
</dbReference>
<dbReference type="PANTHER" id="PTHR10859">
    <property type="entry name" value="GLYCOSYL TRANSFERASE"/>
    <property type="match status" value="1"/>
</dbReference>
<proteinExistence type="predicted"/>
<dbReference type="Gene3D" id="3.90.550.10">
    <property type="entry name" value="Spore Coat Polysaccharide Biosynthesis Protein SpsA, Chain A"/>
    <property type="match status" value="1"/>
</dbReference>
<dbReference type="AlphaFoldDB" id="A0A679IAS9"/>
<gene>
    <name evidence="2" type="ORF">EsVE80_09730</name>
</gene>
<dbReference type="SUPFAM" id="SSF53448">
    <property type="entry name" value="Nucleotide-diphospho-sugar transferases"/>
    <property type="match status" value="1"/>
</dbReference>
<sequence>MKKRVLLIIPAFNEEESIIDTVKQVENFYDENFELNYVVINDGSTDSTGKLLTNSGKNVIHLVSNLGIGGAVQTGYKYAKLHSYDIAVQFDGDGQHDINSLPALISPILQEKNNFTIGSRFVPGEKSNFQSTGLRRLGINIISILIKIVSGQRLYDTTSGYRAADKNVIEYFSDSYPVKYPEPESLVLLLKNGFKFREIPVNMFERTGGESSITPVKSIKYMLEVCSAILLLSFKKGKEEL</sequence>
<dbReference type="Pfam" id="PF00535">
    <property type="entry name" value="Glycos_transf_2"/>
    <property type="match status" value="1"/>
</dbReference>
<evidence type="ECO:0000313" key="2">
    <source>
        <dbReference type="EMBL" id="BCA85450.1"/>
    </source>
</evidence>
<dbReference type="InterPro" id="IPR001173">
    <property type="entry name" value="Glyco_trans_2-like"/>
</dbReference>
<protein>
    <submittedName>
        <fullName evidence="2">Glycosyl transferase family 2</fullName>
    </submittedName>
</protein>
<dbReference type="CDD" id="cd04179">
    <property type="entry name" value="DPM_DPG-synthase_like"/>
    <property type="match status" value="1"/>
</dbReference>
<dbReference type="PANTHER" id="PTHR10859:SF114">
    <property type="entry name" value="DOLICHOL-PHOSPHATE MANNOSYLTRANSFERASE"/>
    <property type="match status" value="1"/>
</dbReference>
<reference evidence="2 3" key="1">
    <citation type="submission" date="2020-02" db="EMBL/GenBank/DDBJ databases">
        <title>Characterization of vanA genotype vancomycin-resistant Enterococcus saigonensis VE80.</title>
        <authorList>
            <person name="Harada T."/>
            <person name="Motooka D."/>
            <person name="Nakamura S."/>
            <person name="Yamamoto Y."/>
            <person name="Kawahara R."/>
            <person name="Kawatsu K."/>
        </authorList>
    </citation>
    <scope>NUCLEOTIDE SEQUENCE [LARGE SCALE GENOMIC DNA]</scope>
    <source>
        <strain evidence="2 3">VE80</strain>
    </source>
</reference>